<evidence type="ECO:0000256" key="18">
    <source>
        <dbReference type="ARBA" id="ARBA00033406"/>
    </source>
</evidence>
<dbReference type="UniPathway" id="UPA00557">
    <property type="reaction ID" value="UER00614"/>
</dbReference>
<evidence type="ECO:0000256" key="3">
    <source>
        <dbReference type="ARBA" id="ARBA00005119"/>
    </source>
</evidence>
<evidence type="ECO:0000256" key="1">
    <source>
        <dbReference type="ARBA" id="ARBA00001698"/>
    </source>
</evidence>
<dbReference type="AlphaFoldDB" id="V6LH70"/>
<keyword evidence="14" id="KW-0594">Phospholipid biosynthesis</keyword>
<dbReference type="InterPro" id="IPR016720">
    <property type="entry name" value="PC_Trfase_euk"/>
</dbReference>
<dbReference type="OrthoDB" id="10260889at2759"/>
<evidence type="ECO:0000256" key="2">
    <source>
        <dbReference type="ARBA" id="ARBA00004141"/>
    </source>
</evidence>
<protein>
    <recommendedName>
        <fullName evidence="6">phosphatidate cytidylyltransferase</fullName>
        <ecNumber evidence="6">2.7.7.41</ecNumber>
    </recommendedName>
    <alternativeName>
        <fullName evidence="16">CDP-diacylglycerol synthase</fullName>
    </alternativeName>
    <alternativeName>
        <fullName evidence="17">CDP-diglyceride pyrophosphorylase</fullName>
    </alternativeName>
    <alternativeName>
        <fullName evidence="18">CDP-diglyceride synthase</fullName>
    </alternativeName>
</protein>
<organism evidence="20">
    <name type="scientific">Spironucleus salmonicida</name>
    <dbReference type="NCBI Taxonomy" id="348837"/>
    <lineage>
        <taxon>Eukaryota</taxon>
        <taxon>Metamonada</taxon>
        <taxon>Diplomonadida</taxon>
        <taxon>Hexamitidae</taxon>
        <taxon>Hexamitinae</taxon>
        <taxon>Spironucleus</taxon>
    </lineage>
</organism>
<evidence type="ECO:0000256" key="12">
    <source>
        <dbReference type="ARBA" id="ARBA00023098"/>
    </source>
</evidence>
<keyword evidence="22" id="KW-1185">Reference proteome</keyword>
<dbReference type="GO" id="GO:0005789">
    <property type="term" value="C:endoplasmic reticulum membrane"/>
    <property type="evidence" value="ECO:0007669"/>
    <property type="project" value="TreeGrafter"/>
</dbReference>
<dbReference type="EMBL" id="KI546130">
    <property type="protein sequence ID" value="EST43905.1"/>
    <property type="molecule type" value="Genomic_DNA"/>
</dbReference>
<sequence>MSFTQRIISSIAMGVILIVSIYYQRIGLITLMICSQLMIIHEISSIPISSQFFKLRELIGAVSLAIFTSSLFIEQYLPALIAVIIFSFISLTIIFSLKGSPANCLATFVRFLLNSFISGILITIGHFLILNQPTLFLTQLFLVIINDSFAYFCGKLFGKHKLITLSPSKTWEGFVGGGVFTLCLAKPVYLVCNLMIQADQQLLEVVAVQAIFVATVAPIGGFFGSLVKRSCGIQDFGKVIPGHGGFLDRLDCQILTFSVSYFAWCALAFNE</sequence>
<evidence type="ECO:0000313" key="21">
    <source>
        <dbReference type="EMBL" id="KAH0577770.1"/>
    </source>
</evidence>
<dbReference type="VEuPathDB" id="GiardiaDB:SS50377_21124"/>
<evidence type="ECO:0000313" key="22">
    <source>
        <dbReference type="Proteomes" id="UP000018208"/>
    </source>
</evidence>
<comment type="pathway">
    <text evidence="4">Lipid metabolism.</text>
</comment>
<dbReference type="GO" id="GO:0004605">
    <property type="term" value="F:phosphatidate cytidylyltransferase activity"/>
    <property type="evidence" value="ECO:0007669"/>
    <property type="project" value="UniProtKB-EC"/>
</dbReference>
<keyword evidence="15" id="KW-1208">Phospholipid metabolism</keyword>
<evidence type="ECO:0000313" key="20">
    <source>
        <dbReference type="EMBL" id="EST43905.1"/>
    </source>
</evidence>
<evidence type="ECO:0000256" key="10">
    <source>
        <dbReference type="ARBA" id="ARBA00022695"/>
    </source>
</evidence>
<evidence type="ECO:0000256" key="6">
    <source>
        <dbReference type="ARBA" id="ARBA00012487"/>
    </source>
</evidence>
<evidence type="ECO:0000256" key="16">
    <source>
        <dbReference type="ARBA" id="ARBA00029893"/>
    </source>
</evidence>
<evidence type="ECO:0000256" key="19">
    <source>
        <dbReference type="SAM" id="Phobius"/>
    </source>
</evidence>
<evidence type="ECO:0000256" key="15">
    <source>
        <dbReference type="ARBA" id="ARBA00023264"/>
    </source>
</evidence>
<comment type="catalytic activity">
    <reaction evidence="1">
        <text>a 1,2-diacyl-sn-glycero-3-phosphate + CTP + H(+) = a CDP-1,2-diacyl-sn-glycerol + diphosphate</text>
        <dbReference type="Rhea" id="RHEA:16229"/>
        <dbReference type="ChEBI" id="CHEBI:15378"/>
        <dbReference type="ChEBI" id="CHEBI:33019"/>
        <dbReference type="ChEBI" id="CHEBI:37563"/>
        <dbReference type="ChEBI" id="CHEBI:58332"/>
        <dbReference type="ChEBI" id="CHEBI:58608"/>
        <dbReference type="EC" id="2.7.7.41"/>
    </reaction>
</comment>
<evidence type="ECO:0000256" key="11">
    <source>
        <dbReference type="ARBA" id="ARBA00022989"/>
    </source>
</evidence>
<proteinExistence type="inferred from homology"/>
<evidence type="ECO:0000256" key="13">
    <source>
        <dbReference type="ARBA" id="ARBA00023136"/>
    </source>
</evidence>
<dbReference type="PANTHER" id="PTHR13773:SF8">
    <property type="entry name" value="PHOSPHATIDATE CYTIDYLYLTRANSFERASE, PHOTORECEPTOR-SPECIFIC"/>
    <property type="match status" value="1"/>
</dbReference>
<comment type="similarity">
    <text evidence="5">Belongs to the CDS family.</text>
</comment>
<comment type="subcellular location">
    <subcellularLocation>
        <location evidence="2">Membrane</location>
        <topology evidence="2">Multi-pass membrane protein</topology>
    </subcellularLocation>
</comment>
<evidence type="ECO:0000256" key="7">
    <source>
        <dbReference type="ARBA" id="ARBA00022516"/>
    </source>
</evidence>
<feature type="transmembrane region" description="Helical" evidence="19">
    <location>
        <begin position="7"/>
        <end position="23"/>
    </location>
</feature>
<evidence type="ECO:0000256" key="8">
    <source>
        <dbReference type="ARBA" id="ARBA00022679"/>
    </source>
</evidence>
<name>V6LH70_9EUKA</name>
<feature type="transmembrane region" description="Helical" evidence="19">
    <location>
        <begin position="174"/>
        <end position="196"/>
    </location>
</feature>
<dbReference type="EC" id="2.7.7.41" evidence="6"/>
<accession>V6LH70</accession>
<feature type="transmembrane region" description="Helical" evidence="19">
    <location>
        <begin position="135"/>
        <end position="153"/>
    </location>
</feature>
<dbReference type="EMBL" id="AUWU02000001">
    <property type="protein sequence ID" value="KAH0577770.1"/>
    <property type="molecule type" value="Genomic_DNA"/>
</dbReference>
<feature type="transmembrane region" description="Helical" evidence="19">
    <location>
        <begin position="202"/>
        <end position="227"/>
    </location>
</feature>
<evidence type="ECO:0000256" key="4">
    <source>
        <dbReference type="ARBA" id="ARBA00005189"/>
    </source>
</evidence>
<evidence type="ECO:0000256" key="5">
    <source>
        <dbReference type="ARBA" id="ARBA00010185"/>
    </source>
</evidence>
<evidence type="ECO:0000256" key="9">
    <source>
        <dbReference type="ARBA" id="ARBA00022692"/>
    </source>
</evidence>
<feature type="transmembrane region" description="Helical" evidence="19">
    <location>
        <begin position="109"/>
        <end position="129"/>
    </location>
</feature>
<keyword evidence="12" id="KW-0443">Lipid metabolism</keyword>
<keyword evidence="9 19" id="KW-0812">Transmembrane</keyword>
<keyword evidence="8 20" id="KW-0808">Transferase</keyword>
<reference evidence="20 21" key="1">
    <citation type="journal article" date="2014" name="PLoS Genet.">
        <title>The Genome of Spironucleus salmonicida Highlights a Fish Pathogen Adapted to Fluctuating Environments.</title>
        <authorList>
            <person name="Xu F."/>
            <person name="Jerlstrom-Hultqvist J."/>
            <person name="Einarsson E."/>
            <person name="Astvaldsson A."/>
            <person name="Svard S.G."/>
            <person name="Andersson J.O."/>
        </authorList>
    </citation>
    <scope>NUCLEOTIDE SEQUENCE</scope>
    <source>
        <strain evidence="21">ATCC 50377</strain>
    </source>
</reference>
<dbReference type="GO" id="GO:0016024">
    <property type="term" value="P:CDP-diacylglycerol biosynthetic process"/>
    <property type="evidence" value="ECO:0007669"/>
    <property type="project" value="UniProtKB-UniPathway"/>
</dbReference>
<comment type="pathway">
    <text evidence="3">Phospholipid metabolism; CDP-diacylglycerol biosynthesis; CDP-diacylglycerol from sn-glycerol 3-phosphate: step 3/3.</text>
</comment>
<keyword evidence="13 19" id="KW-0472">Membrane</keyword>
<dbReference type="PANTHER" id="PTHR13773">
    <property type="entry name" value="PHOSPHATIDATE CYTIDYLYLTRANSFERASE"/>
    <property type="match status" value="1"/>
</dbReference>
<gene>
    <name evidence="20" type="ORF">SS50377_16205</name>
    <name evidence="21" type="ORF">SS50377_21124</name>
</gene>
<evidence type="ECO:0000256" key="17">
    <source>
        <dbReference type="ARBA" id="ARBA00032396"/>
    </source>
</evidence>
<reference evidence="21" key="2">
    <citation type="submission" date="2020-12" db="EMBL/GenBank/DDBJ databases">
        <title>New Spironucleus salmonicida genome in near-complete chromosomes.</title>
        <authorList>
            <person name="Xu F."/>
            <person name="Kurt Z."/>
            <person name="Jimenez-Gonzalez A."/>
            <person name="Astvaldsson A."/>
            <person name="Andersson J.O."/>
            <person name="Svard S.G."/>
        </authorList>
    </citation>
    <scope>NUCLEOTIDE SEQUENCE</scope>
    <source>
        <strain evidence="21">ATCC 50377</strain>
    </source>
</reference>
<dbReference type="Proteomes" id="UP000018208">
    <property type="component" value="Unassembled WGS sequence"/>
</dbReference>
<keyword evidence="10 20" id="KW-0548">Nucleotidyltransferase</keyword>
<keyword evidence="11 19" id="KW-1133">Transmembrane helix</keyword>
<feature type="transmembrane region" description="Helical" evidence="19">
    <location>
        <begin position="79"/>
        <end position="97"/>
    </location>
</feature>
<dbReference type="Pfam" id="PF01148">
    <property type="entry name" value="CTP_transf_1"/>
    <property type="match status" value="1"/>
</dbReference>
<keyword evidence="7" id="KW-0444">Lipid biosynthesis</keyword>
<evidence type="ECO:0000256" key="14">
    <source>
        <dbReference type="ARBA" id="ARBA00023209"/>
    </source>
</evidence>